<dbReference type="PANTHER" id="PTHR12705:SF0">
    <property type="entry name" value="ORIGIN RECOGNITION COMPLEX SUBUNIT 5"/>
    <property type="match status" value="1"/>
</dbReference>
<proteinExistence type="inferred from homology"/>
<dbReference type="InterPro" id="IPR041664">
    <property type="entry name" value="AAA_16"/>
</dbReference>
<evidence type="ECO:0000313" key="14">
    <source>
        <dbReference type="Proteomes" id="UP000593565"/>
    </source>
</evidence>
<dbReference type="GO" id="GO:0003688">
    <property type="term" value="F:DNA replication origin binding"/>
    <property type="evidence" value="ECO:0007669"/>
    <property type="project" value="TreeGrafter"/>
</dbReference>
<dbReference type="EMBL" id="JAAGNN010000015">
    <property type="protein sequence ID" value="KAF4079958.1"/>
    <property type="molecule type" value="Genomic_DNA"/>
</dbReference>
<evidence type="ECO:0000256" key="5">
    <source>
        <dbReference type="ARBA" id="ARBA00022840"/>
    </source>
</evidence>
<keyword evidence="5" id="KW-0067">ATP-binding</keyword>
<organism evidence="13 14">
    <name type="scientific">Ameiurus melas</name>
    <name type="common">Black bullhead</name>
    <name type="synonym">Silurus melas</name>
    <dbReference type="NCBI Taxonomy" id="219545"/>
    <lineage>
        <taxon>Eukaryota</taxon>
        <taxon>Metazoa</taxon>
        <taxon>Chordata</taxon>
        <taxon>Craniata</taxon>
        <taxon>Vertebrata</taxon>
        <taxon>Euteleostomi</taxon>
        <taxon>Actinopterygii</taxon>
        <taxon>Neopterygii</taxon>
        <taxon>Teleostei</taxon>
        <taxon>Ostariophysi</taxon>
        <taxon>Siluriformes</taxon>
        <taxon>Ictaluridae</taxon>
        <taxon>Ameiurus</taxon>
    </lineage>
</organism>
<evidence type="ECO:0000256" key="3">
    <source>
        <dbReference type="ARBA" id="ARBA00022705"/>
    </source>
</evidence>
<keyword evidence="3" id="KW-0235">DNA replication</keyword>
<dbReference type="Pfam" id="PF14630">
    <property type="entry name" value="ORC5_C"/>
    <property type="match status" value="1"/>
</dbReference>
<keyword evidence="4" id="KW-0547">Nucleotide-binding</keyword>
<dbReference type="InterPro" id="IPR020796">
    <property type="entry name" value="ORC5"/>
</dbReference>
<comment type="similarity">
    <text evidence="2">Belongs to the ORC5 family.</text>
</comment>
<accession>A0A7J6AEQ5</accession>
<dbReference type="SUPFAM" id="SSF52540">
    <property type="entry name" value="P-loop containing nucleoside triphosphate hydrolases"/>
    <property type="match status" value="1"/>
</dbReference>
<evidence type="ECO:0000256" key="4">
    <source>
        <dbReference type="ARBA" id="ARBA00022741"/>
    </source>
</evidence>
<dbReference type="FunFam" id="3.40.50.300:FF:000673">
    <property type="entry name" value="Origin recognition complex subunit 5"/>
    <property type="match status" value="1"/>
</dbReference>
<dbReference type="Proteomes" id="UP000593565">
    <property type="component" value="Unassembled WGS sequence"/>
</dbReference>
<dbReference type="Pfam" id="PF13191">
    <property type="entry name" value="AAA_16"/>
    <property type="match status" value="1"/>
</dbReference>
<dbReference type="InterPro" id="IPR027417">
    <property type="entry name" value="P-loop_NTPase"/>
</dbReference>
<evidence type="ECO:0000259" key="12">
    <source>
        <dbReference type="Pfam" id="PF21639"/>
    </source>
</evidence>
<feature type="domain" description="Origin recognition complex subunit 5 C-terminal" evidence="11">
    <location>
        <begin position="490"/>
        <end position="619"/>
    </location>
</feature>
<reference evidence="13 14" key="1">
    <citation type="submission" date="2020-02" db="EMBL/GenBank/DDBJ databases">
        <title>A chromosome-scale genome assembly of the black bullhead catfish (Ameiurus melas).</title>
        <authorList>
            <person name="Wen M."/>
            <person name="Zham M."/>
            <person name="Cabau C."/>
            <person name="Klopp C."/>
            <person name="Donnadieu C."/>
            <person name="Roques C."/>
            <person name="Bouchez O."/>
            <person name="Lampietro C."/>
            <person name="Jouanno E."/>
            <person name="Herpin A."/>
            <person name="Louis A."/>
            <person name="Berthelot C."/>
            <person name="Parey E."/>
            <person name="Roest-Crollius H."/>
            <person name="Braasch I."/>
            <person name="Postlethwait J."/>
            <person name="Robinson-Rechavi M."/>
            <person name="Echchiki A."/>
            <person name="Begum T."/>
            <person name="Montfort J."/>
            <person name="Schartl M."/>
            <person name="Bobe J."/>
            <person name="Guiguen Y."/>
        </authorList>
    </citation>
    <scope>NUCLEOTIDE SEQUENCE [LARGE SCALE GENOMIC DNA]</scope>
    <source>
        <strain evidence="13">M_S1</strain>
        <tissue evidence="13">Blood</tissue>
    </source>
</reference>
<evidence type="ECO:0000256" key="7">
    <source>
        <dbReference type="ARBA" id="ARBA00026084"/>
    </source>
</evidence>
<dbReference type="GO" id="GO:0005664">
    <property type="term" value="C:nuclear origin of replication recognition complex"/>
    <property type="evidence" value="ECO:0007669"/>
    <property type="project" value="TreeGrafter"/>
</dbReference>
<protein>
    <recommendedName>
        <fullName evidence="9">Origin recognition complex subunit 5</fullName>
    </recommendedName>
</protein>
<comment type="caution">
    <text evidence="13">The sequence shown here is derived from an EMBL/GenBank/DDBJ whole genome shotgun (WGS) entry which is preliminary data.</text>
</comment>
<keyword evidence="6" id="KW-0539">Nucleus</keyword>
<dbReference type="Gene3D" id="3.40.50.300">
    <property type="entry name" value="P-loop containing nucleotide triphosphate hydrolases"/>
    <property type="match status" value="1"/>
</dbReference>
<dbReference type="GO" id="GO:0006270">
    <property type="term" value="P:DNA replication initiation"/>
    <property type="evidence" value="ECO:0007669"/>
    <property type="project" value="TreeGrafter"/>
</dbReference>
<dbReference type="AlphaFoldDB" id="A0A7J6AEQ5"/>
<feature type="domain" description="Orc1-like AAA ATPase" evidence="10">
    <location>
        <begin position="201"/>
        <end position="342"/>
    </location>
</feature>
<evidence type="ECO:0000256" key="1">
    <source>
        <dbReference type="ARBA" id="ARBA00004123"/>
    </source>
</evidence>
<dbReference type="PANTHER" id="PTHR12705">
    <property type="entry name" value="ORIGIN RECOGNITION COMPLEX SUBUNIT 5"/>
    <property type="match status" value="1"/>
</dbReference>
<evidence type="ECO:0000256" key="8">
    <source>
        <dbReference type="ARBA" id="ARBA00057448"/>
    </source>
</evidence>
<evidence type="ECO:0000259" key="11">
    <source>
        <dbReference type="Pfam" id="PF14630"/>
    </source>
</evidence>
<dbReference type="InterPro" id="IPR048866">
    <property type="entry name" value="ORC5_lid"/>
</dbReference>
<evidence type="ECO:0000259" key="10">
    <source>
        <dbReference type="Pfam" id="PF13191"/>
    </source>
</evidence>
<comment type="subunit">
    <text evidence="7">Component of ORC, a complex composed of at least 6 subunits: ORC1, ORC2, ORC3, ORC4, ORC5 and ORC6. ORC is regulated in a cell-cycle dependent manner. It is sequentially assembled at the exit from anaphase of mitosis and disassembled as cells enter S phase.</text>
</comment>
<gene>
    <name evidence="13" type="ORF">AMELA_G00184300</name>
</gene>
<dbReference type="Pfam" id="PF21639">
    <property type="entry name" value="ORC5_lid"/>
    <property type="match status" value="1"/>
</dbReference>
<name>A0A7J6AEQ5_AMEME</name>
<feature type="domain" description="ORC5 lid" evidence="12">
    <location>
        <begin position="392"/>
        <end position="459"/>
    </location>
</feature>
<evidence type="ECO:0000313" key="13">
    <source>
        <dbReference type="EMBL" id="KAF4079958.1"/>
    </source>
</evidence>
<keyword evidence="14" id="KW-1185">Reference proteome</keyword>
<evidence type="ECO:0000256" key="6">
    <source>
        <dbReference type="ARBA" id="ARBA00023242"/>
    </source>
</evidence>
<dbReference type="GO" id="GO:0005524">
    <property type="term" value="F:ATP binding"/>
    <property type="evidence" value="ECO:0007669"/>
    <property type="project" value="UniProtKB-KW"/>
</dbReference>
<dbReference type="InterPro" id="IPR047088">
    <property type="entry name" value="ORC5_C"/>
</dbReference>
<evidence type="ECO:0000256" key="2">
    <source>
        <dbReference type="ARBA" id="ARBA00006269"/>
    </source>
</evidence>
<sequence>METTFVTLQNFTSGKDYGRGVTTGSDVRFVTPHSARIWLVWFCIKERKMAGAVLQAPGYPEDKLRTLTEDLTCREAQAGTLLSLMGEPDQYSYPSVFVATAATGRSHALLTRSSRLQTDAFDRSLEAILSQVVEGVTLQNFTSGKDYGRGVTTGSDVRFVTPHSARIWLVWFCIKERKMAGAVLQAPGYPEDKLRTLTEDLTCREAQAGTLLSLMGEPDQYSYPSVFVYGHRATGKSHVLLTLLTRLQLPYAAVSCVECVSAGLMLEQVFSGLFGPDAASLLPRSPSLSDFVRIYRQACADRPAGQTRYIVVEKAELLRDMEANLLPALLRLQELVDDNVTVFLLSEIVWEKFRPNTGCFEPLLLHFPDYTKAELLHILSRDAHPSHTPELYTSYINILLGVFYSVCRDLRELRHLAALNFCKFCEPLERGEARESDTHKLWKNIEPHLKKAMQSVYLREVSSVQWEQQQMDEKEATALRGLSAHAHVELPYYSKFLLIAAYLASYNPARTDRRFFLKHHGKIKKTNFLKKHEKTSNHLLGPKPFPLDRLLAIFYSVVDSRVAPTASIFSQISSLVTLQLLTQVGHEDQLDCPKYKCAVSLDFILAISRTLSFDIVRYLYDFL</sequence>
<evidence type="ECO:0000256" key="9">
    <source>
        <dbReference type="ARBA" id="ARBA00069657"/>
    </source>
</evidence>
<comment type="subcellular location">
    <subcellularLocation>
        <location evidence="1">Nucleus</location>
    </subcellularLocation>
</comment>
<comment type="function">
    <text evidence="8">Component of the origin recognition complex (ORC) that binds origins of replication. DNA-binding is ATP-dependent. The specific DNA sequences that define origins of replication have not been identified yet. ORC is required to assemble the pre-replication complex necessary to initiate DNA replication.</text>
</comment>